<evidence type="ECO:0000256" key="1">
    <source>
        <dbReference type="SAM" id="Phobius"/>
    </source>
</evidence>
<comment type="caution">
    <text evidence="2">The sequence shown here is derived from an EMBL/GenBank/DDBJ whole genome shotgun (WGS) entry which is preliminary data.</text>
</comment>
<dbReference type="Proteomes" id="UP000232323">
    <property type="component" value="Unassembled WGS sequence"/>
</dbReference>
<evidence type="ECO:0000313" key="2">
    <source>
        <dbReference type="EMBL" id="GAX82088.1"/>
    </source>
</evidence>
<reference evidence="2 3" key="1">
    <citation type="submission" date="2017-08" db="EMBL/GenBank/DDBJ databases">
        <title>Acidophilic green algal genome provides insights into adaptation to an acidic environment.</title>
        <authorList>
            <person name="Hirooka S."/>
            <person name="Hirose Y."/>
            <person name="Kanesaki Y."/>
            <person name="Higuchi S."/>
            <person name="Fujiwara T."/>
            <person name="Onuma R."/>
            <person name="Era A."/>
            <person name="Ohbayashi R."/>
            <person name="Uzuka A."/>
            <person name="Nozaki H."/>
            <person name="Yoshikawa H."/>
            <person name="Miyagishima S.Y."/>
        </authorList>
    </citation>
    <scope>NUCLEOTIDE SEQUENCE [LARGE SCALE GENOMIC DNA]</scope>
    <source>
        <strain evidence="2 3">NIES-2499</strain>
    </source>
</reference>
<accession>A0A250XG82</accession>
<sequence length="457" mass="50277">MHCLNQTQFPCISHDAPTVNILAIIMRHRAVYVDALSRPAKSSPVSISPDIKADKVPWKAIRYTAIFLFSSAMMIGGASLAYSNSNSHIHSQMAREYQSFVLDWEAQHLAPLRLTTMDILVGKDLTLPMQLSQKPTKPILVTKPASSSSSTPKSLHFKSSSLHFSAFGVLSQLLTASGRPLLLMPPDHLTEHTEMTGIQASFGSVRGSVDDEAPNQAAALRAVSEDMFNEVDFQLRVQREGGDRGSYIIDLGKRAFIRMDRVLARSGRDCANHQWGVWDSEEQLCTVVEYLSELCFRLKESSSSPDASVVYQLDMDKGSPGCEPSHQWQPETWKRALVRKVTTVTAGKQRESVDTLDSAASTELAASVYEAVLPTREAAAQSPKITVRHSRDPAMEEKVLMRSMNKSVERNMALHATGLSMIFIGVACLAAFAFTTIPLLVALWQSPVSGVPDDEDD</sequence>
<name>A0A250XG82_9CHLO</name>
<evidence type="ECO:0000313" key="3">
    <source>
        <dbReference type="Proteomes" id="UP000232323"/>
    </source>
</evidence>
<feature type="transmembrane region" description="Helical" evidence="1">
    <location>
        <begin position="412"/>
        <end position="444"/>
    </location>
</feature>
<organism evidence="2 3">
    <name type="scientific">Chlamydomonas eustigma</name>
    <dbReference type="NCBI Taxonomy" id="1157962"/>
    <lineage>
        <taxon>Eukaryota</taxon>
        <taxon>Viridiplantae</taxon>
        <taxon>Chlorophyta</taxon>
        <taxon>core chlorophytes</taxon>
        <taxon>Chlorophyceae</taxon>
        <taxon>CS clade</taxon>
        <taxon>Chlamydomonadales</taxon>
        <taxon>Chlamydomonadaceae</taxon>
        <taxon>Chlamydomonas</taxon>
    </lineage>
</organism>
<dbReference type="OrthoDB" id="533634at2759"/>
<keyword evidence="3" id="KW-1185">Reference proteome</keyword>
<gene>
    <name evidence="2" type="ORF">CEUSTIGMA_g9516.t1</name>
</gene>
<protein>
    <submittedName>
        <fullName evidence="2">Uncharacterized protein</fullName>
    </submittedName>
</protein>
<feature type="transmembrane region" description="Helical" evidence="1">
    <location>
        <begin position="60"/>
        <end position="83"/>
    </location>
</feature>
<keyword evidence="1" id="KW-1133">Transmembrane helix</keyword>
<keyword evidence="1" id="KW-0472">Membrane</keyword>
<dbReference type="AlphaFoldDB" id="A0A250XG82"/>
<dbReference type="EMBL" id="BEGY01000075">
    <property type="protein sequence ID" value="GAX82088.1"/>
    <property type="molecule type" value="Genomic_DNA"/>
</dbReference>
<keyword evidence="1" id="KW-0812">Transmembrane</keyword>
<proteinExistence type="predicted"/>